<protein>
    <submittedName>
        <fullName evidence="1">Uncharacterized protein</fullName>
    </submittedName>
</protein>
<gene>
    <name evidence="1" type="ORF">FB45DRAFT_76216</name>
</gene>
<sequence length="120" mass="13445">MVAERILVNLLMLHCMPARNSGGVSGEVSLIIANERMNFSRAPCRRRVLQIQIRLQPPAANLHFISRTKRENVPTQLHTRVSGRLLSISGYVLRLAVIPRVAAAPDRKGEVTAEEDWLQP</sequence>
<organism evidence="1 2">
    <name type="scientific">Roridomyces roridus</name>
    <dbReference type="NCBI Taxonomy" id="1738132"/>
    <lineage>
        <taxon>Eukaryota</taxon>
        <taxon>Fungi</taxon>
        <taxon>Dikarya</taxon>
        <taxon>Basidiomycota</taxon>
        <taxon>Agaricomycotina</taxon>
        <taxon>Agaricomycetes</taxon>
        <taxon>Agaricomycetidae</taxon>
        <taxon>Agaricales</taxon>
        <taxon>Marasmiineae</taxon>
        <taxon>Mycenaceae</taxon>
        <taxon>Roridomyces</taxon>
    </lineage>
</organism>
<proteinExistence type="predicted"/>
<name>A0AAD7BNN1_9AGAR</name>
<accession>A0AAD7BNN1</accession>
<reference evidence="1" key="1">
    <citation type="submission" date="2023-03" db="EMBL/GenBank/DDBJ databases">
        <title>Massive genome expansion in bonnet fungi (Mycena s.s.) driven by repeated elements and novel gene families across ecological guilds.</title>
        <authorList>
            <consortium name="Lawrence Berkeley National Laboratory"/>
            <person name="Harder C.B."/>
            <person name="Miyauchi S."/>
            <person name="Viragh M."/>
            <person name="Kuo A."/>
            <person name="Thoen E."/>
            <person name="Andreopoulos B."/>
            <person name="Lu D."/>
            <person name="Skrede I."/>
            <person name="Drula E."/>
            <person name="Henrissat B."/>
            <person name="Morin E."/>
            <person name="Kohler A."/>
            <person name="Barry K."/>
            <person name="LaButti K."/>
            <person name="Morin E."/>
            <person name="Salamov A."/>
            <person name="Lipzen A."/>
            <person name="Mereny Z."/>
            <person name="Hegedus B."/>
            <person name="Baldrian P."/>
            <person name="Stursova M."/>
            <person name="Weitz H."/>
            <person name="Taylor A."/>
            <person name="Grigoriev I.V."/>
            <person name="Nagy L.G."/>
            <person name="Martin F."/>
            <person name="Kauserud H."/>
        </authorList>
    </citation>
    <scope>NUCLEOTIDE SEQUENCE</scope>
    <source>
        <strain evidence="1">9284</strain>
    </source>
</reference>
<comment type="caution">
    <text evidence="1">The sequence shown here is derived from an EMBL/GenBank/DDBJ whole genome shotgun (WGS) entry which is preliminary data.</text>
</comment>
<dbReference type="EMBL" id="JARKIF010000012">
    <property type="protein sequence ID" value="KAJ7626196.1"/>
    <property type="molecule type" value="Genomic_DNA"/>
</dbReference>
<dbReference type="AlphaFoldDB" id="A0AAD7BNN1"/>
<evidence type="ECO:0000313" key="1">
    <source>
        <dbReference type="EMBL" id="KAJ7626196.1"/>
    </source>
</evidence>
<dbReference type="Proteomes" id="UP001221142">
    <property type="component" value="Unassembled WGS sequence"/>
</dbReference>
<keyword evidence="2" id="KW-1185">Reference proteome</keyword>
<evidence type="ECO:0000313" key="2">
    <source>
        <dbReference type="Proteomes" id="UP001221142"/>
    </source>
</evidence>